<dbReference type="Proteomes" id="UP000194841">
    <property type="component" value="Unassembled WGS sequence"/>
</dbReference>
<name>A0A244CSG3_PSEDV</name>
<dbReference type="RefSeq" id="WP_086743820.1">
    <property type="nucleotide sequence ID" value="NZ_MWPV01000002.1"/>
</dbReference>
<keyword evidence="2" id="KW-1185">Reference proteome</keyword>
<accession>A0A244CSG3</accession>
<reference evidence="1 2" key="1">
    <citation type="submission" date="2017-02" db="EMBL/GenBank/DDBJ databases">
        <title>Pseudoalteromonas ulvae TC14 Genome.</title>
        <authorList>
            <person name="Molmeret M."/>
        </authorList>
    </citation>
    <scope>NUCLEOTIDE SEQUENCE [LARGE SCALE GENOMIC DNA]</scope>
    <source>
        <strain evidence="1">TC14</strain>
    </source>
</reference>
<gene>
    <name evidence="1" type="ORF">B1199_09345</name>
</gene>
<dbReference type="OrthoDB" id="6311155at2"/>
<dbReference type="AlphaFoldDB" id="A0A244CSG3"/>
<protein>
    <submittedName>
        <fullName evidence="1">Uncharacterized protein</fullName>
    </submittedName>
</protein>
<proteinExistence type="predicted"/>
<evidence type="ECO:0000313" key="1">
    <source>
        <dbReference type="EMBL" id="OUL58518.1"/>
    </source>
</evidence>
<sequence length="82" mass="9472">MNVKLTQYIKQHLGREWSMKKIEALTDGTLSKRTANNWYNGDKRPILDLVLDGIKYQALQQAKSQTVEGYHALNHSEEKQKA</sequence>
<comment type="caution">
    <text evidence="1">The sequence shown here is derived from an EMBL/GenBank/DDBJ whole genome shotgun (WGS) entry which is preliminary data.</text>
</comment>
<dbReference type="EMBL" id="MWPV01000002">
    <property type="protein sequence ID" value="OUL58518.1"/>
    <property type="molecule type" value="Genomic_DNA"/>
</dbReference>
<organism evidence="1 2">
    <name type="scientific">Pseudoalteromonas ulvae</name>
    <dbReference type="NCBI Taxonomy" id="107327"/>
    <lineage>
        <taxon>Bacteria</taxon>
        <taxon>Pseudomonadati</taxon>
        <taxon>Pseudomonadota</taxon>
        <taxon>Gammaproteobacteria</taxon>
        <taxon>Alteromonadales</taxon>
        <taxon>Pseudoalteromonadaceae</taxon>
        <taxon>Pseudoalteromonas</taxon>
    </lineage>
</organism>
<evidence type="ECO:0000313" key="2">
    <source>
        <dbReference type="Proteomes" id="UP000194841"/>
    </source>
</evidence>